<reference evidence="1" key="1">
    <citation type="submission" date="2023-04" db="EMBL/GenBank/DDBJ databases">
        <title>Draft Genome sequencing of Naganishia species isolated from polar environments using Oxford Nanopore Technology.</title>
        <authorList>
            <person name="Leo P."/>
            <person name="Venkateswaran K."/>
        </authorList>
    </citation>
    <scope>NUCLEOTIDE SEQUENCE</scope>
    <source>
        <strain evidence="1">MNA-CCFEE 5262</strain>
    </source>
</reference>
<sequence>MSSMITRQSVEERVQQRSTCEDYILRHRIGISLIRELQGKIDALIEETKLRLAFEAISDHASIDTPPSCHTTFKDQREKLQSHPQWLAGFAYFRAPADLYERKCGKRFIYDPLARSENVMDRWILSRCQSLIRQLKQKDEDNAVALNTLFESLYTLGVALSLFTPFTMDDIAELLPFAASGQCRIRASNPLVTWPQDQGYHFDPVLAHQMERMKAIIQMMMIVRERCRIPAKEQLRKLIVFHPDRQYLADVKSLETYILEGMNVAGLTVTLEEGRLQAGAKRLIEEEKLLEALEKAKKFLPTISPDQVERYQETGEINLHGITLEKKHSDLLVSEQAELIDVGWYSLTDGDAVILVNVQL</sequence>
<protein>
    <submittedName>
        <fullName evidence="1">Uncharacterized protein</fullName>
    </submittedName>
</protein>
<proteinExistence type="predicted"/>
<evidence type="ECO:0000313" key="1">
    <source>
        <dbReference type="EMBL" id="KAJ9097948.1"/>
    </source>
</evidence>
<accession>A0ACC2VFN8</accession>
<comment type="caution">
    <text evidence="1">The sequence shown here is derived from an EMBL/GenBank/DDBJ whole genome shotgun (WGS) entry which is preliminary data.</text>
</comment>
<name>A0ACC2VFN8_9TREE</name>
<dbReference type="EMBL" id="JASBWS010000098">
    <property type="protein sequence ID" value="KAJ9097948.1"/>
    <property type="molecule type" value="Genomic_DNA"/>
</dbReference>
<gene>
    <name evidence="1" type="ORF">QFC20_006076</name>
</gene>
<organism evidence="1 2">
    <name type="scientific">Naganishia adeliensis</name>
    <dbReference type="NCBI Taxonomy" id="92952"/>
    <lineage>
        <taxon>Eukaryota</taxon>
        <taxon>Fungi</taxon>
        <taxon>Dikarya</taxon>
        <taxon>Basidiomycota</taxon>
        <taxon>Agaricomycotina</taxon>
        <taxon>Tremellomycetes</taxon>
        <taxon>Filobasidiales</taxon>
        <taxon>Filobasidiaceae</taxon>
        <taxon>Naganishia</taxon>
    </lineage>
</organism>
<keyword evidence="2" id="KW-1185">Reference proteome</keyword>
<dbReference type="Proteomes" id="UP001230649">
    <property type="component" value="Unassembled WGS sequence"/>
</dbReference>
<evidence type="ECO:0000313" key="2">
    <source>
        <dbReference type="Proteomes" id="UP001230649"/>
    </source>
</evidence>